<dbReference type="PANTHER" id="PTHR43685:SF2">
    <property type="entry name" value="GLYCOSYLTRANSFERASE 2-LIKE DOMAIN-CONTAINING PROTEIN"/>
    <property type="match status" value="1"/>
</dbReference>
<dbReference type="Proteomes" id="UP000620874">
    <property type="component" value="Unassembled WGS sequence"/>
</dbReference>
<evidence type="ECO:0000313" key="4">
    <source>
        <dbReference type="Proteomes" id="UP000620874"/>
    </source>
</evidence>
<evidence type="ECO:0000256" key="1">
    <source>
        <dbReference type="SAM" id="Phobius"/>
    </source>
</evidence>
<gene>
    <name evidence="3" type="ORF">H9625_05025</name>
</gene>
<dbReference type="EMBL" id="JACSPP010000010">
    <property type="protein sequence ID" value="MBD8039817.1"/>
    <property type="molecule type" value="Genomic_DNA"/>
</dbReference>
<sequence length="385" mass="44065">MMTIDFTSIAALLAGICVVFFVVQMSVMCGFYSRIHRHFRKDAGTDPVEYPPLSVIVVTKDTGELLHDSLTAILEQDYPAFEVIVVNDLSAGEDELILKRLANIYPNLYHTFIPETARYVSRKKLGVAMGIRASHYEWVVVTSPYARPESKEWLRSLAREMTPETDIVLGYSNYVYGKGMFALRVRTDAFFRSLRYLGMALAGHPYMGLGHNLAYRKRAYLEHKGFSSHLQLQRGEDDLLVNAIADRYNTRVARGKESIVRLPLPVSRKSWREEMLGSVLTGRFYQGVAPLLNALETWTCFLFHLGCAVAFAVGLVSGQWIWAGMAAGLWLVRLLAVMHIWYHTAWDLGEKFGVFLPIFDVLRPWWSLAHHIRFWFCRKDAFLRK</sequence>
<feature type="domain" description="Glycosyltransferase 2-like" evidence="2">
    <location>
        <begin position="54"/>
        <end position="219"/>
    </location>
</feature>
<feature type="transmembrane region" description="Helical" evidence="1">
    <location>
        <begin position="6"/>
        <end position="32"/>
    </location>
</feature>
<protein>
    <submittedName>
        <fullName evidence="3">Glycosyltransferase</fullName>
    </submittedName>
</protein>
<keyword evidence="4" id="KW-1185">Reference proteome</keyword>
<keyword evidence="1" id="KW-0472">Membrane</keyword>
<organism evidence="3 4">
    <name type="scientific">Phocaeicola intestinalis</name>
    <dbReference type="NCBI Taxonomy" id="2762212"/>
    <lineage>
        <taxon>Bacteria</taxon>
        <taxon>Pseudomonadati</taxon>
        <taxon>Bacteroidota</taxon>
        <taxon>Bacteroidia</taxon>
        <taxon>Bacteroidales</taxon>
        <taxon>Bacteroidaceae</taxon>
        <taxon>Phocaeicola</taxon>
    </lineage>
</organism>
<proteinExistence type="predicted"/>
<reference evidence="3 4" key="1">
    <citation type="submission" date="2020-08" db="EMBL/GenBank/DDBJ databases">
        <title>A Genomic Blueprint of the Chicken Gut Microbiome.</title>
        <authorList>
            <person name="Gilroy R."/>
            <person name="Ravi A."/>
            <person name="Getino M."/>
            <person name="Pursley I."/>
            <person name="Horton D.L."/>
            <person name="Alikhan N.-F."/>
            <person name="Baker D."/>
            <person name="Gharbi K."/>
            <person name="Hall N."/>
            <person name="Watson M."/>
            <person name="Adriaenssens E.M."/>
            <person name="Foster-Nyarko E."/>
            <person name="Jarju S."/>
            <person name="Secka A."/>
            <person name="Antonio M."/>
            <person name="Oren A."/>
            <person name="Chaudhuri R."/>
            <person name="La Ragione R.M."/>
            <person name="Hildebrand F."/>
            <person name="Pallen M.J."/>
        </authorList>
    </citation>
    <scope>NUCLEOTIDE SEQUENCE [LARGE SCALE GENOMIC DNA]</scope>
    <source>
        <strain evidence="3 4">Sa1CVN1</strain>
    </source>
</reference>
<dbReference type="InterPro" id="IPR050834">
    <property type="entry name" value="Glycosyltransf_2"/>
</dbReference>
<feature type="transmembrane region" description="Helical" evidence="1">
    <location>
        <begin position="320"/>
        <end position="342"/>
    </location>
</feature>
<dbReference type="SUPFAM" id="SSF53448">
    <property type="entry name" value="Nucleotide-diphospho-sugar transferases"/>
    <property type="match status" value="1"/>
</dbReference>
<dbReference type="Pfam" id="PF00535">
    <property type="entry name" value="Glycos_transf_2"/>
    <property type="match status" value="1"/>
</dbReference>
<feature type="transmembrane region" description="Helical" evidence="1">
    <location>
        <begin position="291"/>
        <end position="314"/>
    </location>
</feature>
<dbReference type="PANTHER" id="PTHR43685">
    <property type="entry name" value="GLYCOSYLTRANSFERASE"/>
    <property type="match status" value="1"/>
</dbReference>
<name>A0ABR8Y6I4_9BACT</name>
<dbReference type="Gene3D" id="3.90.550.10">
    <property type="entry name" value="Spore Coat Polysaccharide Biosynthesis Protein SpsA, Chain A"/>
    <property type="match status" value="1"/>
</dbReference>
<dbReference type="InterPro" id="IPR029044">
    <property type="entry name" value="Nucleotide-diphossugar_trans"/>
</dbReference>
<dbReference type="RefSeq" id="WP_191763262.1">
    <property type="nucleotide sequence ID" value="NZ_JACSPP010000010.1"/>
</dbReference>
<keyword evidence="1" id="KW-1133">Transmembrane helix</keyword>
<comment type="caution">
    <text evidence="3">The sequence shown here is derived from an EMBL/GenBank/DDBJ whole genome shotgun (WGS) entry which is preliminary data.</text>
</comment>
<accession>A0ABR8Y6I4</accession>
<evidence type="ECO:0000313" key="3">
    <source>
        <dbReference type="EMBL" id="MBD8039817.1"/>
    </source>
</evidence>
<keyword evidence="1" id="KW-0812">Transmembrane</keyword>
<evidence type="ECO:0000259" key="2">
    <source>
        <dbReference type="Pfam" id="PF00535"/>
    </source>
</evidence>
<dbReference type="InterPro" id="IPR001173">
    <property type="entry name" value="Glyco_trans_2-like"/>
</dbReference>